<dbReference type="OrthoDB" id="7877343at2"/>
<keyword evidence="1" id="KW-0732">Signal</keyword>
<accession>A0A1H2QQI1</accession>
<sequence length="196" mass="20112">MAGRISVAALCAVAILSGCMDGTGAQTVAETRRTIAGVTITGPHGYCIDKAASNATFVLLGACDSLYGSAIAPRHYAILSAAVAEPDTDAPIPLADYATFFASDIGRAALSRDGDASTVTLLASDIRRDVLFLQISDTSQLNAGSLAAEYWRALLRVDGRIVTLNVLSPGADPLTAPEGQAKLAAFVVAINDANAD</sequence>
<organism evidence="2 3">
    <name type="scientific">Roseicitreum antarcticum</name>
    <dbReference type="NCBI Taxonomy" id="564137"/>
    <lineage>
        <taxon>Bacteria</taxon>
        <taxon>Pseudomonadati</taxon>
        <taxon>Pseudomonadota</taxon>
        <taxon>Alphaproteobacteria</taxon>
        <taxon>Rhodobacterales</taxon>
        <taxon>Paracoccaceae</taxon>
        <taxon>Roseicitreum</taxon>
    </lineage>
</organism>
<dbReference type="EMBL" id="FNOM01000001">
    <property type="protein sequence ID" value="SDW09447.1"/>
    <property type="molecule type" value="Genomic_DNA"/>
</dbReference>
<dbReference type="AlphaFoldDB" id="A0A1H2QQI1"/>
<feature type="chain" id="PRO_5011684759" description="Cation transport ATPase" evidence="1">
    <location>
        <begin position="26"/>
        <end position="196"/>
    </location>
</feature>
<dbReference type="RefSeq" id="WP_092884292.1">
    <property type="nucleotide sequence ID" value="NZ_CP061498.1"/>
</dbReference>
<keyword evidence="3" id="KW-1185">Reference proteome</keyword>
<dbReference type="Proteomes" id="UP000198539">
    <property type="component" value="Unassembled WGS sequence"/>
</dbReference>
<feature type="signal peptide" evidence="1">
    <location>
        <begin position="1"/>
        <end position="25"/>
    </location>
</feature>
<reference evidence="2 3" key="1">
    <citation type="submission" date="2016-10" db="EMBL/GenBank/DDBJ databases">
        <authorList>
            <person name="de Groot N.N."/>
        </authorList>
    </citation>
    <scope>NUCLEOTIDE SEQUENCE [LARGE SCALE GENOMIC DNA]</scope>
    <source>
        <strain evidence="2 3">CGMCC 1.8894</strain>
    </source>
</reference>
<evidence type="ECO:0000256" key="1">
    <source>
        <dbReference type="SAM" id="SignalP"/>
    </source>
</evidence>
<proteinExistence type="predicted"/>
<dbReference type="PROSITE" id="PS51257">
    <property type="entry name" value="PROKAR_LIPOPROTEIN"/>
    <property type="match status" value="1"/>
</dbReference>
<gene>
    <name evidence="2" type="ORF">SAMN04488238_10178</name>
</gene>
<evidence type="ECO:0000313" key="3">
    <source>
        <dbReference type="Proteomes" id="UP000198539"/>
    </source>
</evidence>
<dbReference type="STRING" id="564137.SAMN04488238_10178"/>
<evidence type="ECO:0000313" key="2">
    <source>
        <dbReference type="EMBL" id="SDW09447.1"/>
    </source>
</evidence>
<protein>
    <recommendedName>
        <fullName evidence="4">Cation transport ATPase</fullName>
    </recommendedName>
</protein>
<name>A0A1H2QQI1_9RHOB</name>
<evidence type="ECO:0008006" key="4">
    <source>
        <dbReference type="Google" id="ProtNLM"/>
    </source>
</evidence>